<dbReference type="SUPFAM" id="SSF143422">
    <property type="entry name" value="Transposase IS200-like"/>
    <property type="match status" value="1"/>
</dbReference>
<accession>A0A4V5MZ31</accession>
<proteinExistence type="predicted"/>
<dbReference type="Gene3D" id="3.30.70.1290">
    <property type="entry name" value="Transposase IS200-like"/>
    <property type="match status" value="1"/>
</dbReference>
<evidence type="ECO:0000313" key="1">
    <source>
        <dbReference type="EMBL" id="TKA06579.1"/>
    </source>
</evidence>
<protein>
    <recommendedName>
        <fullName evidence="3">Transposase IS200-like domain-containing protein</fullName>
    </recommendedName>
</protein>
<comment type="caution">
    <text evidence="1">The sequence shown here is derived from an EMBL/GenBank/DDBJ whole genome shotgun (WGS) entry which is preliminary data.</text>
</comment>
<reference evidence="1 2" key="1">
    <citation type="submission" date="2019-04" db="EMBL/GenBank/DDBJ databases">
        <title>Streptomyces oryziradicis sp. nov., a novel actinomycete isolated from rhizosphere soil of rice (Oryza sativa L.).</title>
        <authorList>
            <person name="Li C."/>
        </authorList>
    </citation>
    <scope>NUCLEOTIDE SEQUENCE [LARGE SCALE GENOMIC DNA]</scope>
    <source>
        <strain evidence="1 2">NEAU-C40</strain>
    </source>
</reference>
<keyword evidence="2" id="KW-1185">Reference proteome</keyword>
<dbReference type="GO" id="GO:0003677">
    <property type="term" value="F:DNA binding"/>
    <property type="evidence" value="ECO:0007669"/>
    <property type="project" value="InterPro"/>
</dbReference>
<evidence type="ECO:0008006" key="3">
    <source>
        <dbReference type="Google" id="ProtNLM"/>
    </source>
</evidence>
<dbReference type="AlphaFoldDB" id="A0A4V5MZ31"/>
<dbReference type="GO" id="GO:0006313">
    <property type="term" value="P:DNA transposition"/>
    <property type="evidence" value="ECO:0007669"/>
    <property type="project" value="InterPro"/>
</dbReference>
<sequence length="69" mass="7960">MSDRTGAGPRETNDGFRRGRHVVSAMHVHLVFVTTYRRGVFNDEIVRHEVLCDRVEVRDHHHRAVAAAR</sequence>
<name>A0A4V5MZ31_9ACTN</name>
<organism evidence="1 2">
    <name type="scientific">Actinacidiphila oryziradicis</name>
    <dbReference type="NCBI Taxonomy" id="2571141"/>
    <lineage>
        <taxon>Bacteria</taxon>
        <taxon>Bacillati</taxon>
        <taxon>Actinomycetota</taxon>
        <taxon>Actinomycetes</taxon>
        <taxon>Kitasatosporales</taxon>
        <taxon>Streptomycetaceae</taxon>
        <taxon>Actinacidiphila</taxon>
    </lineage>
</organism>
<evidence type="ECO:0000313" key="2">
    <source>
        <dbReference type="Proteomes" id="UP000305778"/>
    </source>
</evidence>
<dbReference type="EMBL" id="SUMC01000036">
    <property type="protein sequence ID" value="TKA06579.1"/>
    <property type="molecule type" value="Genomic_DNA"/>
</dbReference>
<dbReference type="InterPro" id="IPR036515">
    <property type="entry name" value="Transposase_17_sf"/>
</dbReference>
<dbReference type="GO" id="GO:0004803">
    <property type="term" value="F:transposase activity"/>
    <property type="evidence" value="ECO:0007669"/>
    <property type="project" value="InterPro"/>
</dbReference>
<gene>
    <name evidence="1" type="ORF">FCI23_30550</name>
</gene>
<dbReference type="Proteomes" id="UP000305778">
    <property type="component" value="Unassembled WGS sequence"/>
</dbReference>